<dbReference type="Gramene" id="Solyc05g044550.1.1">
    <property type="protein sequence ID" value="Solyc05g044550.1.1"/>
    <property type="gene ID" value="Solyc05g044550.1"/>
</dbReference>
<dbReference type="EnsemblPlants" id="Solyc05g044550.1.1">
    <property type="protein sequence ID" value="Solyc05g044550.1.1"/>
    <property type="gene ID" value="Solyc05g044550.1"/>
</dbReference>
<reference evidence="1" key="1">
    <citation type="journal article" date="2012" name="Nature">
        <title>The tomato genome sequence provides insights into fleshy fruit evolution.</title>
        <authorList>
            <consortium name="Tomato Genome Consortium"/>
        </authorList>
    </citation>
    <scope>NUCLEOTIDE SEQUENCE [LARGE SCALE GENOMIC DNA]</scope>
    <source>
        <strain evidence="1">cv. Heinz 1706</strain>
    </source>
</reference>
<dbReference type="InParanoid" id="K4C0N8"/>
<proteinExistence type="predicted"/>
<accession>K4C0N8</accession>
<keyword evidence="2" id="KW-1185">Reference proteome</keyword>
<dbReference type="AlphaFoldDB" id="K4C0N8"/>
<reference evidence="1" key="2">
    <citation type="submission" date="2015-06" db="UniProtKB">
        <authorList>
            <consortium name="EnsemblPlants"/>
        </authorList>
    </citation>
    <scope>IDENTIFICATION</scope>
    <source>
        <strain evidence="1">cv. Heinz 1706</strain>
    </source>
</reference>
<organism evidence="1">
    <name type="scientific">Solanum lycopersicum</name>
    <name type="common">Tomato</name>
    <name type="synonym">Lycopersicon esculentum</name>
    <dbReference type="NCBI Taxonomy" id="4081"/>
    <lineage>
        <taxon>Eukaryota</taxon>
        <taxon>Viridiplantae</taxon>
        <taxon>Streptophyta</taxon>
        <taxon>Embryophyta</taxon>
        <taxon>Tracheophyta</taxon>
        <taxon>Spermatophyta</taxon>
        <taxon>Magnoliopsida</taxon>
        <taxon>eudicotyledons</taxon>
        <taxon>Gunneridae</taxon>
        <taxon>Pentapetalae</taxon>
        <taxon>asterids</taxon>
        <taxon>lamiids</taxon>
        <taxon>Solanales</taxon>
        <taxon>Solanaceae</taxon>
        <taxon>Solanoideae</taxon>
        <taxon>Solaneae</taxon>
        <taxon>Solanum</taxon>
        <taxon>Solanum subgen. Lycopersicon</taxon>
    </lineage>
</organism>
<protein>
    <submittedName>
        <fullName evidence="1">Uncharacterized protein</fullName>
    </submittedName>
</protein>
<dbReference type="Proteomes" id="UP000004994">
    <property type="component" value="Chromosome 5"/>
</dbReference>
<evidence type="ECO:0000313" key="1">
    <source>
        <dbReference type="EnsemblPlants" id="Solyc05g044550.1.1"/>
    </source>
</evidence>
<evidence type="ECO:0000313" key="2">
    <source>
        <dbReference type="Proteomes" id="UP000004994"/>
    </source>
</evidence>
<dbReference type="PaxDb" id="4081-Solyc05g044550.1.1"/>
<name>K4C0N8_SOLLC</name>
<sequence>MPLIDPGATPALLQGQDVATLLVPNNRMENFQKY</sequence>
<dbReference type="HOGENOM" id="CLU_3377996_0_0_1"/>